<dbReference type="NCBIfam" id="TIGR02868">
    <property type="entry name" value="CydC"/>
    <property type="match status" value="1"/>
</dbReference>
<evidence type="ECO:0000259" key="10">
    <source>
        <dbReference type="PROSITE" id="PS50929"/>
    </source>
</evidence>
<evidence type="ECO:0000313" key="12">
    <source>
        <dbReference type="Proteomes" id="UP000461670"/>
    </source>
</evidence>
<feature type="domain" description="ABC transporter" evidence="9">
    <location>
        <begin position="353"/>
        <end position="574"/>
    </location>
</feature>
<dbReference type="GO" id="GO:0016887">
    <property type="term" value="F:ATP hydrolysis activity"/>
    <property type="evidence" value="ECO:0007669"/>
    <property type="project" value="InterPro"/>
</dbReference>
<dbReference type="PANTHER" id="PTHR24221">
    <property type="entry name" value="ATP-BINDING CASSETTE SUB-FAMILY B"/>
    <property type="match status" value="1"/>
</dbReference>
<dbReference type="PANTHER" id="PTHR24221:SF654">
    <property type="entry name" value="ATP-BINDING CASSETTE SUB-FAMILY B MEMBER 6"/>
    <property type="match status" value="1"/>
</dbReference>
<dbReference type="InterPro" id="IPR039421">
    <property type="entry name" value="Type_1_exporter"/>
</dbReference>
<keyword evidence="6 8" id="KW-1133">Transmembrane helix</keyword>
<protein>
    <submittedName>
        <fullName evidence="11">Putative ABC transporter ATP-binding protein</fullName>
    </submittedName>
</protein>
<feature type="domain" description="ABC transmembrane type-1" evidence="10">
    <location>
        <begin position="32"/>
        <end position="321"/>
    </location>
</feature>
<dbReference type="InterPro" id="IPR003439">
    <property type="entry name" value="ABC_transporter-like_ATP-bd"/>
</dbReference>
<keyword evidence="5 11" id="KW-0067">ATP-binding</keyword>
<feature type="transmembrane region" description="Helical" evidence="8">
    <location>
        <begin position="179"/>
        <end position="197"/>
    </location>
</feature>
<reference evidence="12" key="1">
    <citation type="journal article" date="2020" name="MBio">
        <title>Horizontal gene transfer to a defensive symbiont with a reduced genome amongst a multipartite beetle microbiome.</title>
        <authorList>
            <person name="Waterworth S.C."/>
            <person name="Florez L.V."/>
            <person name="Rees E.R."/>
            <person name="Hertweck C."/>
            <person name="Kaltenpoth M."/>
            <person name="Kwan J.C."/>
        </authorList>
    </citation>
    <scope>NUCLEOTIDE SEQUENCE [LARGE SCALE GENOMIC DNA]</scope>
</reference>
<evidence type="ECO:0000256" key="5">
    <source>
        <dbReference type="ARBA" id="ARBA00022840"/>
    </source>
</evidence>
<dbReference type="Proteomes" id="UP000461670">
    <property type="component" value="Unassembled WGS sequence"/>
</dbReference>
<dbReference type="SMART" id="SM00382">
    <property type="entry name" value="AAA"/>
    <property type="match status" value="1"/>
</dbReference>
<evidence type="ECO:0000256" key="7">
    <source>
        <dbReference type="ARBA" id="ARBA00023136"/>
    </source>
</evidence>
<evidence type="ECO:0000256" key="4">
    <source>
        <dbReference type="ARBA" id="ARBA00022741"/>
    </source>
</evidence>
<dbReference type="PROSITE" id="PS00211">
    <property type="entry name" value="ABC_TRANSPORTER_1"/>
    <property type="match status" value="1"/>
</dbReference>
<accession>A0A7V8JRZ5</accession>
<dbReference type="SUPFAM" id="SSF52540">
    <property type="entry name" value="P-loop containing nucleoside triphosphate hydrolases"/>
    <property type="match status" value="1"/>
</dbReference>
<dbReference type="PROSITE" id="PS50929">
    <property type="entry name" value="ABC_TM1F"/>
    <property type="match status" value="1"/>
</dbReference>
<dbReference type="PROSITE" id="PS51318">
    <property type="entry name" value="TAT"/>
    <property type="match status" value="1"/>
</dbReference>
<proteinExistence type="predicted"/>
<dbReference type="Gene3D" id="1.20.1560.10">
    <property type="entry name" value="ABC transporter type 1, transmembrane domain"/>
    <property type="match status" value="1"/>
</dbReference>
<dbReference type="InterPro" id="IPR003593">
    <property type="entry name" value="AAA+_ATPase"/>
</dbReference>
<comment type="subcellular location">
    <subcellularLocation>
        <location evidence="1">Cell membrane</location>
        <topology evidence="1">Multi-pass membrane protein</topology>
    </subcellularLocation>
</comment>
<evidence type="ECO:0000256" key="1">
    <source>
        <dbReference type="ARBA" id="ARBA00004651"/>
    </source>
</evidence>
<evidence type="ECO:0000313" key="11">
    <source>
        <dbReference type="EMBL" id="KAF1023532.1"/>
    </source>
</evidence>
<dbReference type="EMBL" id="WNDQ01000004">
    <property type="protein sequence ID" value="KAF1023532.1"/>
    <property type="molecule type" value="Genomic_DNA"/>
</dbReference>
<dbReference type="PROSITE" id="PS50893">
    <property type="entry name" value="ABC_TRANSPORTER_2"/>
    <property type="match status" value="1"/>
</dbReference>
<dbReference type="GO" id="GO:0034040">
    <property type="term" value="F:ATPase-coupled lipid transmembrane transporter activity"/>
    <property type="evidence" value="ECO:0007669"/>
    <property type="project" value="TreeGrafter"/>
</dbReference>
<dbReference type="GO" id="GO:0005524">
    <property type="term" value="F:ATP binding"/>
    <property type="evidence" value="ECO:0007669"/>
    <property type="project" value="UniProtKB-KW"/>
</dbReference>
<dbReference type="GO" id="GO:0005886">
    <property type="term" value="C:plasma membrane"/>
    <property type="evidence" value="ECO:0007669"/>
    <property type="project" value="UniProtKB-SubCell"/>
</dbReference>
<dbReference type="InterPro" id="IPR014223">
    <property type="entry name" value="ABC_CydC/D"/>
</dbReference>
<dbReference type="GO" id="GO:0045454">
    <property type="term" value="P:cell redox homeostasis"/>
    <property type="evidence" value="ECO:0007669"/>
    <property type="project" value="InterPro"/>
</dbReference>
<keyword evidence="7 8" id="KW-0472">Membrane</keyword>
<gene>
    <name evidence="11" type="ORF">GAK30_00483</name>
</gene>
<feature type="transmembrane region" description="Helical" evidence="8">
    <location>
        <begin position="290"/>
        <end position="312"/>
    </location>
</feature>
<dbReference type="InterPro" id="IPR017871">
    <property type="entry name" value="ABC_transporter-like_CS"/>
</dbReference>
<feature type="transmembrane region" description="Helical" evidence="8">
    <location>
        <begin position="152"/>
        <end position="173"/>
    </location>
</feature>
<feature type="transmembrane region" description="Helical" evidence="8">
    <location>
        <begin position="264"/>
        <end position="284"/>
    </location>
</feature>
<name>A0A7V8JRZ5_9BURK</name>
<keyword evidence="2" id="KW-1003">Cell membrane</keyword>
<evidence type="ECO:0000256" key="2">
    <source>
        <dbReference type="ARBA" id="ARBA00022475"/>
    </source>
</evidence>
<dbReference type="InterPro" id="IPR006311">
    <property type="entry name" value="TAT_signal"/>
</dbReference>
<dbReference type="AlphaFoldDB" id="A0A7V8JRZ5"/>
<dbReference type="InterPro" id="IPR036640">
    <property type="entry name" value="ABC1_TM_sf"/>
</dbReference>
<comment type="caution">
    <text evidence="11">The sequence shown here is derived from an EMBL/GenBank/DDBJ whole genome shotgun (WGS) entry which is preliminary data.</text>
</comment>
<feature type="transmembrane region" description="Helical" evidence="8">
    <location>
        <begin position="30"/>
        <end position="48"/>
    </location>
</feature>
<feature type="transmembrane region" description="Helical" evidence="8">
    <location>
        <begin position="54"/>
        <end position="75"/>
    </location>
</feature>
<evidence type="ECO:0000259" key="9">
    <source>
        <dbReference type="PROSITE" id="PS50893"/>
    </source>
</evidence>
<dbReference type="Pfam" id="PF00005">
    <property type="entry name" value="ABC_tran"/>
    <property type="match status" value="1"/>
</dbReference>
<dbReference type="InterPro" id="IPR027417">
    <property type="entry name" value="P-loop_NTPase"/>
</dbReference>
<sequence length="589" mass="61435">MKRTPLSTWRQLHDDLAPVLRVFVQSRRTLLLLGAALAAVTALAGMALLGLSGWFISATALAGLSAATALVFDVFMPSSGIRLFTLLRTFARYGERLVTHDATLSVLAALRERLFRGWAGARAAQALSRRPARLLFRLTADIDALDSLYLRVLVPLGAALVAGLLAACALGLVAPWLGLSVLMVLLAGSALVLRAVVHRARHPARLRAHAVEALRARTADLVAGQTDLLLAGQLAAQAQAVLQADARAARCDDDLHCLDSAAGLAFGALGSAVLALTLAGAGWMVASGAIGVPVAVLAVLLALAVTEPFAALRRGALELGRTRLAARRVQAPLRAEPQAGAAAEAPIDGAWAVHLDGVHARHDGAALACLHGVTLRVAPGERVALVGASGAGKSSLMALLTGDLQAEAGRVAVAPHGWLTQRTELFQDSVQGNLRLARPEASDDDLWQALATAGLAATVRAWPQGLDTPLGEGGQGLSGGQARRLALARLLLMGRPLWLLDEPTEGLDDATARDVLARLAQALQGRTLLMATHTQREAALADRLVVLSHGRVVCDARRGDPAYAQAWQALRPASADTTNSTHVAVTAPL</sequence>
<keyword evidence="3 8" id="KW-0812">Transmembrane</keyword>
<evidence type="ECO:0000256" key="8">
    <source>
        <dbReference type="SAM" id="Phobius"/>
    </source>
</evidence>
<dbReference type="Gene3D" id="3.40.50.300">
    <property type="entry name" value="P-loop containing nucleotide triphosphate hydrolases"/>
    <property type="match status" value="1"/>
</dbReference>
<dbReference type="InterPro" id="IPR011527">
    <property type="entry name" value="ABC1_TM_dom"/>
</dbReference>
<evidence type="ECO:0000256" key="3">
    <source>
        <dbReference type="ARBA" id="ARBA00022692"/>
    </source>
</evidence>
<dbReference type="GO" id="GO:0034775">
    <property type="term" value="P:glutathione transmembrane transport"/>
    <property type="evidence" value="ECO:0007669"/>
    <property type="project" value="InterPro"/>
</dbReference>
<organism evidence="11 12">
    <name type="scientific">Paracidovorax wautersii</name>
    <dbReference type="NCBI Taxonomy" id="1177982"/>
    <lineage>
        <taxon>Bacteria</taxon>
        <taxon>Pseudomonadati</taxon>
        <taxon>Pseudomonadota</taxon>
        <taxon>Betaproteobacteria</taxon>
        <taxon>Burkholderiales</taxon>
        <taxon>Comamonadaceae</taxon>
        <taxon>Paracidovorax</taxon>
    </lineage>
</organism>
<dbReference type="SUPFAM" id="SSF90123">
    <property type="entry name" value="ABC transporter transmembrane region"/>
    <property type="match status" value="1"/>
</dbReference>
<keyword evidence="4" id="KW-0547">Nucleotide-binding</keyword>
<dbReference type="GO" id="GO:0140359">
    <property type="term" value="F:ABC-type transporter activity"/>
    <property type="evidence" value="ECO:0007669"/>
    <property type="project" value="InterPro"/>
</dbReference>
<evidence type="ECO:0000256" key="6">
    <source>
        <dbReference type="ARBA" id="ARBA00022989"/>
    </source>
</evidence>